<organism evidence="1">
    <name type="scientific">Lepeophtheirus salmonis</name>
    <name type="common">Salmon louse</name>
    <name type="synonym">Caligus salmonis</name>
    <dbReference type="NCBI Taxonomy" id="72036"/>
    <lineage>
        <taxon>Eukaryota</taxon>
        <taxon>Metazoa</taxon>
        <taxon>Ecdysozoa</taxon>
        <taxon>Arthropoda</taxon>
        <taxon>Crustacea</taxon>
        <taxon>Multicrustacea</taxon>
        <taxon>Hexanauplia</taxon>
        <taxon>Copepoda</taxon>
        <taxon>Siphonostomatoida</taxon>
        <taxon>Caligidae</taxon>
        <taxon>Lepeophtheirus</taxon>
    </lineage>
</organism>
<dbReference type="EMBL" id="HACA01003080">
    <property type="protein sequence ID" value="CDW20441.1"/>
    <property type="molecule type" value="Transcribed_RNA"/>
</dbReference>
<dbReference type="AlphaFoldDB" id="A0A0K2T4S8"/>
<name>A0A0K2T4S8_LEPSM</name>
<sequence>DLDLRQKIQHHEFLISQKSKRSFAIFNFERLNDGRGYVSGYIKQ</sequence>
<evidence type="ECO:0000313" key="1">
    <source>
        <dbReference type="EMBL" id="CDW20441.1"/>
    </source>
</evidence>
<proteinExistence type="predicted"/>
<feature type="non-terminal residue" evidence="1">
    <location>
        <position position="1"/>
    </location>
</feature>
<protein>
    <submittedName>
        <fullName evidence="1">Uncharacterized protein</fullName>
    </submittedName>
</protein>
<reference evidence="1" key="1">
    <citation type="submission" date="2014-05" db="EMBL/GenBank/DDBJ databases">
        <authorList>
            <person name="Chronopoulou M."/>
        </authorList>
    </citation>
    <scope>NUCLEOTIDE SEQUENCE</scope>
    <source>
        <tissue evidence="1">Whole organism</tissue>
    </source>
</reference>
<accession>A0A0K2T4S8</accession>